<evidence type="ECO:0000313" key="2">
    <source>
        <dbReference type="EMBL" id="GKV36191.1"/>
    </source>
</evidence>
<dbReference type="Proteomes" id="UP001054252">
    <property type="component" value="Unassembled WGS sequence"/>
</dbReference>
<name>A0AAV5LH66_9ROSI</name>
<dbReference type="AlphaFoldDB" id="A0AAV5LH66"/>
<gene>
    <name evidence="2" type="ORF">SLEP1_g44346</name>
</gene>
<accession>A0AAV5LH66</accession>
<evidence type="ECO:0000256" key="1">
    <source>
        <dbReference type="SAM" id="MobiDB-lite"/>
    </source>
</evidence>
<comment type="caution">
    <text evidence="2">The sequence shown here is derived from an EMBL/GenBank/DDBJ whole genome shotgun (WGS) entry which is preliminary data.</text>
</comment>
<proteinExistence type="predicted"/>
<dbReference type="EMBL" id="BPVZ01000115">
    <property type="protein sequence ID" value="GKV36191.1"/>
    <property type="molecule type" value="Genomic_DNA"/>
</dbReference>
<sequence>MLESRLALSLYCRSSLSSDYKESEDLPSAPAASNGSSLCSEMSPLRRVVVPVPPFPLKRVK</sequence>
<protein>
    <submittedName>
        <fullName evidence="2">Uncharacterized protein</fullName>
    </submittedName>
</protein>
<feature type="region of interest" description="Disordered" evidence="1">
    <location>
        <begin position="18"/>
        <end position="39"/>
    </location>
</feature>
<keyword evidence="3" id="KW-1185">Reference proteome</keyword>
<evidence type="ECO:0000313" key="3">
    <source>
        <dbReference type="Proteomes" id="UP001054252"/>
    </source>
</evidence>
<reference evidence="2 3" key="1">
    <citation type="journal article" date="2021" name="Commun. Biol.">
        <title>The genome of Shorea leprosula (Dipterocarpaceae) highlights the ecological relevance of drought in aseasonal tropical rainforests.</title>
        <authorList>
            <person name="Ng K.K.S."/>
            <person name="Kobayashi M.J."/>
            <person name="Fawcett J.A."/>
            <person name="Hatakeyama M."/>
            <person name="Paape T."/>
            <person name="Ng C.H."/>
            <person name="Ang C.C."/>
            <person name="Tnah L.H."/>
            <person name="Lee C.T."/>
            <person name="Nishiyama T."/>
            <person name="Sese J."/>
            <person name="O'Brien M.J."/>
            <person name="Copetti D."/>
            <person name="Mohd Noor M.I."/>
            <person name="Ong R.C."/>
            <person name="Putra M."/>
            <person name="Sireger I.Z."/>
            <person name="Indrioko S."/>
            <person name="Kosugi Y."/>
            <person name="Izuno A."/>
            <person name="Isagi Y."/>
            <person name="Lee S.L."/>
            <person name="Shimizu K.K."/>
        </authorList>
    </citation>
    <scope>NUCLEOTIDE SEQUENCE [LARGE SCALE GENOMIC DNA]</scope>
    <source>
        <strain evidence="2">214</strain>
    </source>
</reference>
<organism evidence="2 3">
    <name type="scientific">Rubroshorea leprosula</name>
    <dbReference type="NCBI Taxonomy" id="152421"/>
    <lineage>
        <taxon>Eukaryota</taxon>
        <taxon>Viridiplantae</taxon>
        <taxon>Streptophyta</taxon>
        <taxon>Embryophyta</taxon>
        <taxon>Tracheophyta</taxon>
        <taxon>Spermatophyta</taxon>
        <taxon>Magnoliopsida</taxon>
        <taxon>eudicotyledons</taxon>
        <taxon>Gunneridae</taxon>
        <taxon>Pentapetalae</taxon>
        <taxon>rosids</taxon>
        <taxon>malvids</taxon>
        <taxon>Malvales</taxon>
        <taxon>Dipterocarpaceae</taxon>
        <taxon>Rubroshorea</taxon>
    </lineage>
</organism>